<dbReference type="AlphaFoldDB" id="A0A6I2F6Q4"/>
<evidence type="ECO:0000313" key="1">
    <source>
        <dbReference type="EMBL" id="MRG59934.1"/>
    </source>
</evidence>
<proteinExistence type="predicted"/>
<dbReference type="SUPFAM" id="SSF109604">
    <property type="entry name" value="HD-domain/PDEase-like"/>
    <property type="match status" value="1"/>
</dbReference>
<dbReference type="Proteomes" id="UP000431080">
    <property type="component" value="Unassembled WGS sequence"/>
</dbReference>
<evidence type="ECO:0000313" key="2">
    <source>
        <dbReference type="Proteomes" id="UP000431080"/>
    </source>
</evidence>
<keyword evidence="1" id="KW-0378">Hydrolase</keyword>
<dbReference type="Gene3D" id="1.10.3210.10">
    <property type="entry name" value="Hypothetical protein af1432"/>
    <property type="match status" value="1"/>
</dbReference>
<dbReference type="GO" id="GO:0016787">
    <property type="term" value="F:hydrolase activity"/>
    <property type="evidence" value="ECO:0007669"/>
    <property type="project" value="UniProtKB-KW"/>
</dbReference>
<organism evidence="1 2">
    <name type="scientific">Agromyces agglutinans</name>
    <dbReference type="NCBI Taxonomy" id="2662258"/>
    <lineage>
        <taxon>Bacteria</taxon>
        <taxon>Bacillati</taxon>
        <taxon>Actinomycetota</taxon>
        <taxon>Actinomycetes</taxon>
        <taxon>Micrococcales</taxon>
        <taxon>Microbacteriaceae</taxon>
        <taxon>Agromyces</taxon>
    </lineage>
</organism>
<sequence length="135" mass="15105">MAFVAHRGQLDRVGAEYIDHPGRVAERFDPAGEHVLVASAWLHDVLEDSTVTAQDLLDAGVQPEVVEIVRLLTRTAEVSDADYYARIARHPEALRVKLADIDDNTAPWRTRKLDREAQAQLAEKYRHAREALAGV</sequence>
<name>A0A6I2F6Q4_9MICO</name>
<keyword evidence="2" id="KW-1185">Reference proteome</keyword>
<gene>
    <name evidence="1" type="ORF">GE115_08630</name>
</gene>
<accession>A0A6I2F6Q4</accession>
<reference evidence="1 2" key="1">
    <citation type="submission" date="2019-10" db="EMBL/GenBank/DDBJ databases">
        <authorList>
            <person name="Nie G."/>
            <person name="Ming H."/>
            <person name="Yi B."/>
        </authorList>
    </citation>
    <scope>NUCLEOTIDE SEQUENCE [LARGE SCALE GENOMIC DNA]</scope>
    <source>
        <strain evidence="1 2">CFH 90414</strain>
    </source>
</reference>
<protein>
    <submittedName>
        <fullName evidence="1">Phosphohydrolase</fullName>
    </submittedName>
</protein>
<dbReference type="EMBL" id="WJIF01000004">
    <property type="protein sequence ID" value="MRG59934.1"/>
    <property type="molecule type" value="Genomic_DNA"/>
</dbReference>
<comment type="caution">
    <text evidence="1">The sequence shown here is derived from an EMBL/GenBank/DDBJ whole genome shotgun (WGS) entry which is preliminary data.</text>
</comment>